<protein>
    <recommendedName>
        <fullName evidence="5">Transmembrane protein</fullName>
    </recommendedName>
</protein>
<dbReference type="EMBL" id="AUSU01000673">
    <property type="protein sequence ID" value="EPS72835.1"/>
    <property type="molecule type" value="Genomic_DNA"/>
</dbReference>
<feature type="region of interest" description="Disordered" evidence="1">
    <location>
        <begin position="45"/>
        <end position="66"/>
    </location>
</feature>
<comment type="caution">
    <text evidence="3">The sequence shown here is derived from an EMBL/GenBank/DDBJ whole genome shotgun (WGS) entry which is preliminary data.</text>
</comment>
<dbReference type="AlphaFoldDB" id="S8D0H5"/>
<sequence length="327" mass="36388">MKFPPYACASLQRCPPPTQFLSPHLRIGRKNIHCTCRGVFMRPGNSNTSQNSKLKKRGDYDRGAEPFRGKSGSVSFIGLTHQSVDEGKLMTSPFREDSGSLLWVLAPAASVSLFVLQFLVVDAVEYVYRNTVFAEILCSISTEAIFYVAVAVFLSVTDATQRPYLEFSSKRWSLITGLKGYLSSSFFVMGFKVVAPLTILYVTWPDLGSTALVSVAPFLFGCLAQYVFEQVLDRKGSSCWPLLPIIFEVYRLYQLTRATIFIQKLIYSTRESSLSMGAAVAPAVIANRAGALLSLLATFRVLVLICLWSLLTFLMRLFPSRPVAENY</sequence>
<keyword evidence="2" id="KW-0472">Membrane</keyword>
<evidence type="ECO:0000256" key="1">
    <source>
        <dbReference type="SAM" id="MobiDB-lite"/>
    </source>
</evidence>
<dbReference type="Proteomes" id="UP000015453">
    <property type="component" value="Unassembled WGS sequence"/>
</dbReference>
<dbReference type="PANTHER" id="PTHR33918:SF4">
    <property type="entry name" value="ABC-2 TYPE TRANSPORTER DOMAIN-CONTAINING PROTEIN"/>
    <property type="match status" value="1"/>
</dbReference>
<accession>S8D0H5</accession>
<keyword evidence="2" id="KW-0812">Transmembrane</keyword>
<feature type="transmembrane region" description="Helical" evidence="2">
    <location>
        <begin position="210"/>
        <end position="228"/>
    </location>
</feature>
<evidence type="ECO:0000313" key="3">
    <source>
        <dbReference type="EMBL" id="EPS72835.1"/>
    </source>
</evidence>
<organism evidence="3 4">
    <name type="scientific">Genlisea aurea</name>
    <dbReference type="NCBI Taxonomy" id="192259"/>
    <lineage>
        <taxon>Eukaryota</taxon>
        <taxon>Viridiplantae</taxon>
        <taxon>Streptophyta</taxon>
        <taxon>Embryophyta</taxon>
        <taxon>Tracheophyta</taxon>
        <taxon>Spermatophyta</taxon>
        <taxon>Magnoliopsida</taxon>
        <taxon>eudicotyledons</taxon>
        <taxon>Gunneridae</taxon>
        <taxon>Pentapetalae</taxon>
        <taxon>asterids</taxon>
        <taxon>lamiids</taxon>
        <taxon>Lamiales</taxon>
        <taxon>Lentibulariaceae</taxon>
        <taxon>Genlisea</taxon>
    </lineage>
</organism>
<feature type="transmembrane region" description="Helical" evidence="2">
    <location>
        <begin position="132"/>
        <end position="157"/>
    </location>
</feature>
<evidence type="ECO:0000256" key="2">
    <source>
        <dbReference type="SAM" id="Phobius"/>
    </source>
</evidence>
<feature type="transmembrane region" description="Helical" evidence="2">
    <location>
        <begin position="299"/>
        <end position="318"/>
    </location>
</feature>
<evidence type="ECO:0008006" key="5">
    <source>
        <dbReference type="Google" id="ProtNLM"/>
    </source>
</evidence>
<gene>
    <name evidence="3" type="ORF">M569_01922</name>
</gene>
<evidence type="ECO:0000313" key="4">
    <source>
        <dbReference type="Proteomes" id="UP000015453"/>
    </source>
</evidence>
<name>S8D0H5_9LAMI</name>
<reference evidence="3 4" key="1">
    <citation type="journal article" date="2013" name="BMC Genomics">
        <title>The miniature genome of a carnivorous plant Genlisea aurea contains a low number of genes and short non-coding sequences.</title>
        <authorList>
            <person name="Leushkin E.V."/>
            <person name="Sutormin R.A."/>
            <person name="Nabieva E.R."/>
            <person name="Penin A.A."/>
            <person name="Kondrashov A.S."/>
            <person name="Logacheva M.D."/>
        </authorList>
    </citation>
    <scope>NUCLEOTIDE SEQUENCE [LARGE SCALE GENOMIC DNA]</scope>
</reference>
<dbReference type="OrthoDB" id="1927955at2759"/>
<feature type="transmembrane region" description="Helical" evidence="2">
    <location>
        <begin position="100"/>
        <end position="120"/>
    </location>
</feature>
<feature type="compositionally biased region" description="Basic and acidic residues" evidence="1">
    <location>
        <begin position="57"/>
        <end position="66"/>
    </location>
</feature>
<dbReference type="PANTHER" id="PTHR33918">
    <property type="entry name" value="OS01G0704200 PROTEIN"/>
    <property type="match status" value="1"/>
</dbReference>
<keyword evidence="2" id="KW-1133">Transmembrane helix</keyword>
<proteinExistence type="predicted"/>
<dbReference type="GO" id="GO:0009507">
    <property type="term" value="C:chloroplast"/>
    <property type="evidence" value="ECO:0007669"/>
    <property type="project" value="TreeGrafter"/>
</dbReference>
<keyword evidence="4" id="KW-1185">Reference proteome</keyword>
<feature type="transmembrane region" description="Helical" evidence="2">
    <location>
        <begin position="178"/>
        <end position="204"/>
    </location>
</feature>